<dbReference type="AlphaFoldDB" id="A0A255XUC9"/>
<dbReference type="GO" id="GO:0043565">
    <property type="term" value="F:sequence-specific DNA binding"/>
    <property type="evidence" value="ECO:0007669"/>
    <property type="project" value="TreeGrafter"/>
</dbReference>
<dbReference type="OrthoDB" id="9794694at2"/>
<dbReference type="Gene3D" id="1.10.10.10">
    <property type="entry name" value="Winged helix-like DNA-binding domain superfamily/Winged helix DNA-binding domain"/>
    <property type="match status" value="1"/>
</dbReference>
<evidence type="ECO:0000313" key="6">
    <source>
        <dbReference type="EMBL" id="OYQ20578.1"/>
    </source>
</evidence>
<evidence type="ECO:0000256" key="2">
    <source>
        <dbReference type="ARBA" id="ARBA00023015"/>
    </source>
</evidence>
<dbReference type="SUPFAM" id="SSF46785">
    <property type="entry name" value="Winged helix' DNA-binding domain"/>
    <property type="match status" value="1"/>
</dbReference>
<dbReference type="EMBL" id="NOXS01000027">
    <property type="protein sequence ID" value="OYQ20578.1"/>
    <property type="molecule type" value="Genomic_DNA"/>
</dbReference>
<dbReference type="InterPro" id="IPR005119">
    <property type="entry name" value="LysR_subst-bd"/>
</dbReference>
<feature type="domain" description="HTH lysR-type" evidence="5">
    <location>
        <begin position="9"/>
        <end position="66"/>
    </location>
</feature>
<comment type="caution">
    <text evidence="6">The sequence shown here is derived from an EMBL/GenBank/DDBJ whole genome shotgun (WGS) entry which is preliminary data.</text>
</comment>
<dbReference type="CDD" id="cd08481">
    <property type="entry name" value="PBP2_GcdR_like"/>
    <property type="match status" value="1"/>
</dbReference>
<evidence type="ECO:0000259" key="5">
    <source>
        <dbReference type="PROSITE" id="PS50931"/>
    </source>
</evidence>
<dbReference type="GO" id="GO:0006351">
    <property type="term" value="P:DNA-templated transcription"/>
    <property type="evidence" value="ECO:0007669"/>
    <property type="project" value="TreeGrafter"/>
</dbReference>
<protein>
    <submittedName>
        <fullName evidence="6">LysR family transcriptional regulator</fullName>
    </submittedName>
</protein>
<dbReference type="PANTHER" id="PTHR30537">
    <property type="entry name" value="HTH-TYPE TRANSCRIPTIONAL REGULATOR"/>
    <property type="match status" value="1"/>
</dbReference>
<dbReference type="Pfam" id="PF03466">
    <property type="entry name" value="LysR_substrate"/>
    <property type="match status" value="1"/>
</dbReference>
<dbReference type="RefSeq" id="WP_094407729.1">
    <property type="nucleotide sequence ID" value="NZ_BMJZ01000009.1"/>
</dbReference>
<evidence type="ECO:0000313" key="7">
    <source>
        <dbReference type="Proteomes" id="UP000216361"/>
    </source>
</evidence>
<dbReference type="GO" id="GO:0003700">
    <property type="term" value="F:DNA-binding transcription factor activity"/>
    <property type="evidence" value="ECO:0007669"/>
    <property type="project" value="InterPro"/>
</dbReference>
<keyword evidence="2" id="KW-0805">Transcription regulation</keyword>
<dbReference type="PROSITE" id="PS50931">
    <property type="entry name" value="HTH_LYSR"/>
    <property type="match status" value="1"/>
</dbReference>
<keyword evidence="4" id="KW-0804">Transcription</keyword>
<dbReference type="PRINTS" id="PR00039">
    <property type="entry name" value="HTHLYSR"/>
</dbReference>
<gene>
    <name evidence="6" type="ORF">CHR90_04175</name>
</gene>
<accession>A0A255XUC9</accession>
<proteinExistence type="inferred from homology"/>
<comment type="similarity">
    <text evidence="1">Belongs to the LysR transcriptional regulatory family.</text>
</comment>
<evidence type="ECO:0000256" key="4">
    <source>
        <dbReference type="ARBA" id="ARBA00023163"/>
    </source>
</evidence>
<evidence type="ECO:0000256" key="1">
    <source>
        <dbReference type="ARBA" id="ARBA00009437"/>
    </source>
</evidence>
<reference evidence="6 7" key="1">
    <citation type="submission" date="2017-07" db="EMBL/GenBank/DDBJ databases">
        <title>Elstera cyanobacteriorum sp. nov., a novel bacterium isolated from cyanobacterial aggregates in a eutrophic lake.</title>
        <authorList>
            <person name="Cai H."/>
        </authorList>
    </citation>
    <scope>NUCLEOTIDE SEQUENCE [LARGE SCALE GENOMIC DNA]</scope>
    <source>
        <strain evidence="6 7">TH019</strain>
    </source>
</reference>
<dbReference type="InterPro" id="IPR036388">
    <property type="entry name" value="WH-like_DNA-bd_sf"/>
</dbReference>
<dbReference type="InterPro" id="IPR000847">
    <property type="entry name" value="LysR_HTH_N"/>
</dbReference>
<dbReference type="InterPro" id="IPR058163">
    <property type="entry name" value="LysR-type_TF_proteobact-type"/>
</dbReference>
<organism evidence="6 7">
    <name type="scientific">Elstera cyanobacteriorum</name>
    <dbReference type="NCBI Taxonomy" id="2022747"/>
    <lineage>
        <taxon>Bacteria</taxon>
        <taxon>Pseudomonadati</taxon>
        <taxon>Pseudomonadota</taxon>
        <taxon>Alphaproteobacteria</taxon>
        <taxon>Rhodospirillales</taxon>
        <taxon>Rhodospirillaceae</taxon>
        <taxon>Elstera</taxon>
    </lineage>
</organism>
<keyword evidence="3" id="KW-0238">DNA-binding</keyword>
<sequence length="298" mass="32706">MPGPRRFLPSLPLLSAFEAAARTGSITAAAKELALTQSAVSRQIKALEEQLEVELFHRERQTIRLTLGGAAYAREIREALHRISSASLNLRANPFGGTLTLAILPTFGTRWLAPRLPGFLSRHPGITLNLLTRLNPFDFRLEPVDAAIHFGGPDWPGAETALLRRETVVPACGPGLREAYDFRAPADLRKAPLLHLTTRPDAWERWLDAYGVPPLPVHGMLFDQFATAAQAAIAGLGIGLLPEFLITEELARGDLVRALDLPLQSAEAYYLAWPADRADYPPLAAFRDWLLAETAADR</sequence>
<keyword evidence="7" id="KW-1185">Reference proteome</keyword>
<dbReference type="Gene3D" id="3.40.190.10">
    <property type="entry name" value="Periplasmic binding protein-like II"/>
    <property type="match status" value="2"/>
</dbReference>
<dbReference type="SUPFAM" id="SSF53850">
    <property type="entry name" value="Periplasmic binding protein-like II"/>
    <property type="match status" value="1"/>
</dbReference>
<dbReference type="Pfam" id="PF00126">
    <property type="entry name" value="HTH_1"/>
    <property type="match status" value="1"/>
</dbReference>
<name>A0A255XUC9_9PROT</name>
<evidence type="ECO:0000256" key="3">
    <source>
        <dbReference type="ARBA" id="ARBA00023125"/>
    </source>
</evidence>
<dbReference type="FunFam" id="1.10.10.10:FF:000001">
    <property type="entry name" value="LysR family transcriptional regulator"/>
    <property type="match status" value="1"/>
</dbReference>
<dbReference type="PANTHER" id="PTHR30537:SF26">
    <property type="entry name" value="GLYCINE CLEAVAGE SYSTEM TRANSCRIPTIONAL ACTIVATOR"/>
    <property type="match status" value="1"/>
</dbReference>
<dbReference type="Proteomes" id="UP000216361">
    <property type="component" value="Unassembled WGS sequence"/>
</dbReference>
<dbReference type="InterPro" id="IPR036390">
    <property type="entry name" value="WH_DNA-bd_sf"/>
</dbReference>